<feature type="transmembrane region" description="Helical" evidence="1">
    <location>
        <begin position="26"/>
        <end position="46"/>
    </location>
</feature>
<dbReference type="RefSeq" id="WP_234768083.1">
    <property type="nucleotide sequence ID" value="NZ_JAKEIP010000343.1"/>
</dbReference>
<evidence type="ECO:0000313" key="2">
    <source>
        <dbReference type="EMBL" id="MCF1599726.1"/>
    </source>
</evidence>
<sequence>MMTSDDPTPGSDRPEPVRSGWWRRRAVVVAGAVAVTGIVIAVVVLATRPDSYDNTPEGAAQRFVDVMNDPESTYADIYANACARERREHAGQDVDLDFPGALHFVLDEITQVSDTRAVAVTHLKEIPENSLELALVKEDGVWRDCGDSGL</sequence>
<keyword evidence="1" id="KW-0472">Membrane</keyword>
<dbReference type="AlphaFoldDB" id="A0A9X1TPM0"/>
<evidence type="ECO:0000313" key="3">
    <source>
        <dbReference type="Proteomes" id="UP001139384"/>
    </source>
</evidence>
<keyword evidence="1" id="KW-0812">Transmembrane</keyword>
<accession>A0A9X1TPM0</accession>
<dbReference type="Proteomes" id="UP001139384">
    <property type="component" value="Unassembled WGS sequence"/>
</dbReference>
<dbReference type="EMBL" id="JAKEIP010000343">
    <property type="protein sequence ID" value="MCF1599726.1"/>
    <property type="molecule type" value="Genomic_DNA"/>
</dbReference>
<keyword evidence="1" id="KW-1133">Transmembrane helix</keyword>
<organism evidence="2 3">
    <name type="scientific">Streptomyces muensis</name>
    <dbReference type="NCBI Taxonomy" id="1077944"/>
    <lineage>
        <taxon>Bacteria</taxon>
        <taxon>Bacillati</taxon>
        <taxon>Actinomycetota</taxon>
        <taxon>Actinomycetes</taxon>
        <taxon>Kitasatosporales</taxon>
        <taxon>Streptomycetaceae</taxon>
        <taxon>Streptomyces</taxon>
    </lineage>
</organism>
<proteinExistence type="predicted"/>
<protein>
    <recommendedName>
        <fullName evidence="4">DUF4878 domain-containing protein</fullName>
    </recommendedName>
</protein>
<evidence type="ECO:0008006" key="4">
    <source>
        <dbReference type="Google" id="ProtNLM"/>
    </source>
</evidence>
<comment type="caution">
    <text evidence="2">The sequence shown here is derived from an EMBL/GenBank/DDBJ whole genome shotgun (WGS) entry which is preliminary data.</text>
</comment>
<reference evidence="2" key="1">
    <citation type="submission" date="2022-01" db="EMBL/GenBank/DDBJ databases">
        <title>Draft Genome Sequences of Seven Type Strains of the Genus Streptomyces.</title>
        <authorList>
            <person name="Aziz S."/>
            <person name="Coretto E."/>
            <person name="Chronakova A."/>
            <person name="Sproer C."/>
            <person name="Huber K."/>
            <person name="Nouioui I."/>
            <person name="Gross H."/>
        </authorList>
    </citation>
    <scope>NUCLEOTIDE SEQUENCE</scope>
    <source>
        <strain evidence="2">DSM 103493</strain>
    </source>
</reference>
<evidence type="ECO:0000256" key="1">
    <source>
        <dbReference type="SAM" id="Phobius"/>
    </source>
</evidence>
<gene>
    <name evidence="2" type="ORF">L0P92_40200</name>
</gene>
<keyword evidence="3" id="KW-1185">Reference proteome</keyword>
<name>A0A9X1TPM0_STRM4</name>